<dbReference type="Pfam" id="PF13466">
    <property type="entry name" value="STAS_2"/>
    <property type="match status" value="1"/>
</dbReference>
<comment type="caution">
    <text evidence="2">The sequence shown here is derived from an EMBL/GenBank/DDBJ whole genome shotgun (WGS) entry which is preliminary data.</text>
</comment>
<dbReference type="Gene3D" id="3.30.750.24">
    <property type="entry name" value="STAS domain"/>
    <property type="match status" value="1"/>
</dbReference>
<dbReference type="InterPro" id="IPR002645">
    <property type="entry name" value="STAS_dom"/>
</dbReference>
<name>A0A6L9W043_9ACTN</name>
<evidence type="ECO:0000259" key="1">
    <source>
        <dbReference type="PROSITE" id="PS50801"/>
    </source>
</evidence>
<dbReference type="RefSeq" id="WP_163202756.1">
    <property type="nucleotide sequence ID" value="NZ_JAAGWG010000006.1"/>
</dbReference>
<evidence type="ECO:0000313" key="2">
    <source>
        <dbReference type="EMBL" id="NEK85069.1"/>
    </source>
</evidence>
<organism evidence="2 3">
    <name type="scientific">Blastococcus saxobsidens</name>
    <dbReference type="NCBI Taxonomy" id="138336"/>
    <lineage>
        <taxon>Bacteria</taxon>
        <taxon>Bacillati</taxon>
        <taxon>Actinomycetota</taxon>
        <taxon>Actinomycetes</taxon>
        <taxon>Geodermatophilales</taxon>
        <taxon>Geodermatophilaceae</taxon>
        <taxon>Blastococcus</taxon>
    </lineage>
</organism>
<evidence type="ECO:0000313" key="3">
    <source>
        <dbReference type="Proteomes" id="UP000479241"/>
    </source>
</evidence>
<proteinExistence type="predicted"/>
<dbReference type="InterPro" id="IPR058548">
    <property type="entry name" value="MlaB-like_STAS"/>
</dbReference>
<feature type="domain" description="STAS" evidence="1">
    <location>
        <begin position="8"/>
        <end position="105"/>
    </location>
</feature>
<dbReference type="PROSITE" id="PS50801">
    <property type="entry name" value="STAS"/>
    <property type="match status" value="1"/>
</dbReference>
<dbReference type="SUPFAM" id="SSF52091">
    <property type="entry name" value="SpoIIaa-like"/>
    <property type="match status" value="1"/>
</dbReference>
<dbReference type="EMBL" id="JAAGWG010000006">
    <property type="protein sequence ID" value="NEK85069.1"/>
    <property type="molecule type" value="Genomic_DNA"/>
</dbReference>
<accession>A0A6L9W043</accession>
<gene>
    <name evidence="2" type="ORF">GCU60_04730</name>
</gene>
<dbReference type="InterPro" id="IPR036513">
    <property type="entry name" value="STAS_dom_sf"/>
</dbReference>
<dbReference type="CDD" id="cd07043">
    <property type="entry name" value="STAS_anti-anti-sigma_factors"/>
    <property type="match status" value="1"/>
</dbReference>
<reference evidence="2 3" key="1">
    <citation type="submission" date="2019-12" db="EMBL/GenBank/DDBJ databases">
        <title>the WGS of Blastococcus saxobsidens 67B17.</title>
        <authorList>
            <person name="Jiang Z."/>
        </authorList>
    </citation>
    <scope>NUCLEOTIDE SEQUENCE [LARGE SCALE GENOMIC DNA]</scope>
    <source>
        <strain evidence="2 3">67B17</strain>
    </source>
</reference>
<protein>
    <submittedName>
        <fullName evidence="2">STAS domain-containing protein</fullName>
    </submittedName>
</protein>
<dbReference type="AlphaFoldDB" id="A0A6L9W043"/>
<sequence>MTDPARAALAITHEPEGGLVLVLRGELDLAGLPGLAPALDDVFALPRQPVVLALDDLTFLDSTGVSLLIRIANHFGTVRTRGAAEPVRRVLEVLGLAGRFGLGEG</sequence>
<dbReference type="Proteomes" id="UP000479241">
    <property type="component" value="Unassembled WGS sequence"/>
</dbReference>